<comment type="caution">
    <text evidence="20">The sequence shown here is derived from an EMBL/GenBank/DDBJ whole genome shotgun (WGS) entry which is preliminary data.</text>
</comment>
<sequence length="709" mass="78862">MVEGEKETPKKREISSLGKLRKKLGPVKDASLKALKVAGKVLAIFFAILFLTGSFFIIGMYFKYSNEFKDAKPRSGGTQAIFYDKNGDIIYEGFGTSEPDYVPLSEIPDVIKKATLAAEDKEFYNHGPINVKGILRATLKNWQASEGTGLGKISGLFHEDEYSQGGSSITQQLVKNRYLESEKSFERKLKELVYSYELEKKMSKDQILEQYLNYIYYGEQALGIKNAARVYFDKDLKDLSLAEASLLAGLPAAPSKYSIISGDYDASKKRQEYVLQQMIAMKMITEEEGRTAANKKLELSGKHQGIMKYPYFVQYVKQELIDMYGFEYVETGGLKVYTTLDPATQDLAEAKAKEYVDKFKYARVSNASVVVLDNKTNNVLAMVGGVDWEDSKVNVALSARQPGSSFKPIVYATGFEQGYTPLTKLLDSRINFGGTPPYIPRNYNGGYMGNVSARTALANSLNIPTVEMGQLAGIDNVINTAKKMGITTLGESSDYGLSLSLGSGEVRLLDLALAYSAFADGGKRTTASGIVKVLNNTNENIYKVERQKKEVLDPRIAYQITSILSDTKARQRVFGYGNKLEIKGHTVAAKTGTTDNYTDSWTMGYSPNMTVGVWMGNNDRSKMGQISGIEGAAYVWHDVMEGLIKDKPDIAFEKPRNMSEVWVNQYTFAKAPRDGSPYSLEYFLPGTEPKTKPDFSYLDVFTKKKTKNN</sequence>
<evidence type="ECO:0000256" key="12">
    <source>
        <dbReference type="ARBA" id="ARBA00023136"/>
    </source>
</evidence>
<evidence type="ECO:0000256" key="1">
    <source>
        <dbReference type="ARBA" id="ARBA00004236"/>
    </source>
</evidence>
<keyword evidence="12 17" id="KW-0472">Membrane</keyword>
<keyword evidence="17" id="KW-0812">Transmembrane</keyword>
<dbReference type="GO" id="GO:0005886">
    <property type="term" value="C:plasma membrane"/>
    <property type="evidence" value="ECO:0007669"/>
    <property type="project" value="UniProtKB-SubCell"/>
</dbReference>
<evidence type="ECO:0000256" key="16">
    <source>
        <dbReference type="ARBA" id="ARBA00049902"/>
    </source>
</evidence>
<dbReference type="InterPro" id="IPR023346">
    <property type="entry name" value="Lysozyme-like_dom_sf"/>
</dbReference>
<dbReference type="GO" id="GO:0071555">
    <property type="term" value="P:cell wall organization"/>
    <property type="evidence" value="ECO:0007669"/>
    <property type="project" value="UniProtKB-KW"/>
</dbReference>
<dbReference type="InterPro" id="IPR036950">
    <property type="entry name" value="PBP_transglycosylase"/>
</dbReference>
<dbReference type="GO" id="GO:0009002">
    <property type="term" value="F:serine-type D-Ala-D-Ala carboxypeptidase activity"/>
    <property type="evidence" value="ECO:0007669"/>
    <property type="project" value="UniProtKB-EC"/>
</dbReference>
<dbReference type="GO" id="GO:0008360">
    <property type="term" value="P:regulation of cell shape"/>
    <property type="evidence" value="ECO:0007669"/>
    <property type="project" value="UniProtKB-KW"/>
</dbReference>
<comment type="similarity">
    <text evidence="2">In the C-terminal section; belongs to the transpeptidase family.</text>
</comment>
<keyword evidence="4" id="KW-1003">Cell membrane</keyword>
<protein>
    <submittedName>
        <fullName evidence="20">PBP1A family penicillin-binding protein</fullName>
    </submittedName>
</protein>
<feature type="transmembrane region" description="Helical" evidence="17">
    <location>
        <begin position="41"/>
        <end position="62"/>
    </location>
</feature>
<evidence type="ECO:0000256" key="7">
    <source>
        <dbReference type="ARBA" id="ARBA00022676"/>
    </source>
</evidence>
<evidence type="ECO:0000256" key="2">
    <source>
        <dbReference type="ARBA" id="ARBA00007090"/>
    </source>
</evidence>
<dbReference type="InterPro" id="IPR001264">
    <property type="entry name" value="Glyco_trans_51"/>
</dbReference>
<dbReference type="PANTHER" id="PTHR32282:SF11">
    <property type="entry name" value="PENICILLIN-BINDING PROTEIN 1B"/>
    <property type="match status" value="1"/>
</dbReference>
<evidence type="ECO:0000256" key="6">
    <source>
        <dbReference type="ARBA" id="ARBA00022670"/>
    </source>
</evidence>
<dbReference type="AlphaFoldDB" id="A0A419DEK9"/>
<evidence type="ECO:0000256" key="8">
    <source>
        <dbReference type="ARBA" id="ARBA00022679"/>
    </source>
</evidence>
<keyword evidence="17" id="KW-1133">Transmembrane helix</keyword>
<comment type="catalytic activity">
    <reaction evidence="15">
        <text>Preferential cleavage: (Ac)2-L-Lys-D-Ala-|-D-Ala. Also transpeptidation of peptidyl-alanyl moieties that are N-acyl substituents of D-alanine.</text>
        <dbReference type="EC" id="3.4.16.4"/>
    </reaction>
</comment>
<comment type="catalytic activity">
    <reaction evidence="16">
        <text>[GlcNAc-(1-&gt;4)-Mur2Ac(oyl-L-Ala-gamma-D-Glu-L-Lys-D-Ala-D-Ala)](n)-di-trans,octa-cis-undecaprenyl diphosphate + beta-D-GlcNAc-(1-&gt;4)-Mur2Ac(oyl-L-Ala-gamma-D-Glu-L-Lys-D-Ala-D-Ala)-di-trans,octa-cis-undecaprenyl diphosphate = [GlcNAc-(1-&gt;4)-Mur2Ac(oyl-L-Ala-gamma-D-Glu-L-Lys-D-Ala-D-Ala)](n+1)-di-trans,octa-cis-undecaprenyl diphosphate + di-trans,octa-cis-undecaprenyl diphosphate + H(+)</text>
        <dbReference type="Rhea" id="RHEA:23708"/>
        <dbReference type="Rhea" id="RHEA-COMP:9602"/>
        <dbReference type="Rhea" id="RHEA-COMP:9603"/>
        <dbReference type="ChEBI" id="CHEBI:15378"/>
        <dbReference type="ChEBI" id="CHEBI:58405"/>
        <dbReference type="ChEBI" id="CHEBI:60033"/>
        <dbReference type="ChEBI" id="CHEBI:78435"/>
        <dbReference type="EC" id="2.4.99.28"/>
    </reaction>
</comment>
<feature type="domain" description="Penicillin-binding protein transpeptidase" evidence="18">
    <location>
        <begin position="368"/>
        <end position="617"/>
    </location>
</feature>
<evidence type="ECO:0000256" key="9">
    <source>
        <dbReference type="ARBA" id="ARBA00022801"/>
    </source>
</evidence>
<keyword evidence="11" id="KW-0573">Peptidoglycan synthesis</keyword>
<dbReference type="GO" id="GO:0006508">
    <property type="term" value="P:proteolysis"/>
    <property type="evidence" value="ECO:0007669"/>
    <property type="project" value="UniProtKB-KW"/>
</dbReference>
<keyword evidence="10" id="KW-0133">Cell shape</keyword>
<keyword evidence="8" id="KW-0808">Transferase</keyword>
<dbReference type="InterPro" id="IPR050396">
    <property type="entry name" value="Glycosyltr_51/Transpeptidase"/>
</dbReference>
<dbReference type="InterPro" id="IPR001460">
    <property type="entry name" value="PCN-bd_Tpept"/>
</dbReference>
<dbReference type="NCBIfam" id="TIGR02074">
    <property type="entry name" value="PBP_1a_fam"/>
    <property type="match status" value="1"/>
</dbReference>
<dbReference type="SUPFAM" id="SSF56601">
    <property type="entry name" value="beta-lactamase/transpeptidase-like"/>
    <property type="match status" value="1"/>
</dbReference>
<dbReference type="GO" id="GO:0008658">
    <property type="term" value="F:penicillin binding"/>
    <property type="evidence" value="ECO:0007669"/>
    <property type="project" value="InterPro"/>
</dbReference>
<proteinExistence type="inferred from homology"/>
<dbReference type="SUPFAM" id="SSF53955">
    <property type="entry name" value="Lysozyme-like"/>
    <property type="match status" value="1"/>
</dbReference>
<accession>A0A419DEK9</accession>
<dbReference type="InterPro" id="IPR012338">
    <property type="entry name" value="Beta-lactam/transpept-like"/>
</dbReference>
<evidence type="ECO:0000313" key="20">
    <source>
        <dbReference type="EMBL" id="RJO61480.1"/>
    </source>
</evidence>
<evidence type="ECO:0000256" key="13">
    <source>
        <dbReference type="ARBA" id="ARBA00023268"/>
    </source>
</evidence>
<dbReference type="Gene3D" id="3.40.710.10">
    <property type="entry name" value="DD-peptidase/beta-lactamase superfamily"/>
    <property type="match status" value="1"/>
</dbReference>
<dbReference type="GO" id="GO:0008955">
    <property type="term" value="F:peptidoglycan glycosyltransferase activity"/>
    <property type="evidence" value="ECO:0007669"/>
    <property type="project" value="UniProtKB-EC"/>
</dbReference>
<dbReference type="GO" id="GO:0009252">
    <property type="term" value="P:peptidoglycan biosynthetic process"/>
    <property type="evidence" value="ECO:0007669"/>
    <property type="project" value="UniProtKB-KW"/>
</dbReference>
<keyword evidence="9" id="KW-0378">Hydrolase</keyword>
<dbReference type="GO" id="GO:0030288">
    <property type="term" value="C:outer membrane-bounded periplasmic space"/>
    <property type="evidence" value="ECO:0007669"/>
    <property type="project" value="TreeGrafter"/>
</dbReference>
<evidence type="ECO:0000259" key="19">
    <source>
        <dbReference type="Pfam" id="PF00912"/>
    </source>
</evidence>
<comment type="similarity">
    <text evidence="3">In the N-terminal section; belongs to the glycosyltransferase 51 family.</text>
</comment>
<evidence type="ECO:0000256" key="15">
    <source>
        <dbReference type="ARBA" id="ARBA00034000"/>
    </source>
</evidence>
<evidence type="ECO:0000259" key="18">
    <source>
        <dbReference type="Pfam" id="PF00905"/>
    </source>
</evidence>
<evidence type="ECO:0000256" key="4">
    <source>
        <dbReference type="ARBA" id="ARBA00022475"/>
    </source>
</evidence>
<comment type="subcellular location">
    <subcellularLocation>
        <location evidence="1">Cell membrane</location>
    </subcellularLocation>
</comment>
<organism evidence="20 21">
    <name type="scientific">candidate division WS5 bacterium</name>
    <dbReference type="NCBI Taxonomy" id="2093353"/>
    <lineage>
        <taxon>Bacteria</taxon>
        <taxon>candidate division WS5</taxon>
    </lineage>
</organism>
<gene>
    <name evidence="20" type="ORF">C4544_03135</name>
</gene>
<keyword evidence="6" id="KW-0645">Protease</keyword>
<dbReference type="Proteomes" id="UP000285655">
    <property type="component" value="Unassembled WGS sequence"/>
</dbReference>
<dbReference type="Gene3D" id="1.10.3810.10">
    <property type="entry name" value="Biosynthetic peptidoglycan transglycosylase-like"/>
    <property type="match status" value="1"/>
</dbReference>
<keyword evidence="14" id="KW-0961">Cell wall biogenesis/degradation</keyword>
<feature type="domain" description="Glycosyl transferase family 51" evidence="19">
    <location>
        <begin position="96"/>
        <end position="278"/>
    </location>
</feature>
<keyword evidence="7" id="KW-0328">Glycosyltransferase</keyword>
<reference evidence="20 21" key="1">
    <citation type="journal article" date="2017" name="ISME J.">
        <title>Energy and carbon metabolisms in a deep terrestrial subsurface fluid microbial community.</title>
        <authorList>
            <person name="Momper L."/>
            <person name="Jungbluth S.P."/>
            <person name="Lee M.D."/>
            <person name="Amend J.P."/>
        </authorList>
    </citation>
    <scope>NUCLEOTIDE SEQUENCE [LARGE SCALE GENOMIC DNA]</scope>
    <source>
        <strain evidence="20">SURF_29</strain>
    </source>
</reference>
<evidence type="ECO:0000256" key="14">
    <source>
        <dbReference type="ARBA" id="ARBA00023316"/>
    </source>
</evidence>
<dbReference type="EMBL" id="QZJW01000019">
    <property type="protein sequence ID" value="RJO61480.1"/>
    <property type="molecule type" value="Genomic_DNA"/>
</dbReference>
<evidence type="ECO:0000256" key="5">
    <source>
        <dbReference type="ARBA" id="ARBA00022645"/>
    </source>
</evidence>
<name>A0A419DEK9_9BACT</name>
<evidence type="ECO:0000256" key="11">
    <source>
        <dbReference type="ARBA" id="ARBA00022984"/>
    </source>
</evidence>
<dbReference type="Pfam" id="PF00905">
    <property type="entry name" value="Transpeptidase"/>
    <property type="match status" value="1"/>
</dbReference>
<evidence type="ECO:0000256" key="17">
    <source>
        <dbReference type="SAM" id="Phobius"/>
    </source>
</evidence>
<dbReference type="PANTHER" id="PTHR32282">
    <property type="entry name" value="BINDING PROTEIN TRANSPEPTIDASE, PUTATIVE-RELATED"/>
    <property type="match status" value="1"/>
</dbReference>
<evidence type="ECO:0000313" key="21">
    <source>
        <dbReference type="Proteomes" id="UP000285655"/>
    </source>
</evidence>
<keyword evidence="5" id="KW-0121">Carboxypeptidase</keyword>
<evidence type="ECO:0000256" key="3">
    <source>
        <dbReference type="ARBA" id="ARBA00007739"/>
    </source>
</evidence>
<keyword evidence="13" id="KW-0511">Multifunctional enzyme</keyword>
<evidence type="ECO:0000256" key="10">
    <source>
        <dbReference type="ARBA" id="ARBA00022960"/>
    </source>
</evidence>
<dbReference type="FunFam" id="1.10.3810.10:FF:000001">
    <property type="entry name" value="Penicillin-binding protein 1A"/>
    <property type="match status" value="1"/>
</dbReference>
<dbReference type="Pfam" id="PF00912">
    <property type="entry name" value="Transgly"/>
    <property type="match status" value="1"/>
</dbReference>